<dbReference type="EMBL" id="JBHUEA010000016">
    <property type="protein sequence ID" value="MFD1722108.1"/>
    <property type="molecule type" value="Genomic_DNA"/>
</dbReference>
<feature type="region of interest" description="Disordered" evidence="1">
    <location>
        <begin position="36"/>
        <end position="64"/>
    </location>
</feature>
<evidence type="ECO:0000313" key="4">
    <source>
        <dbReference type="Proteomes" id="UP001597347"/>
    </source>
</evidence>
<comment type="caution">
    <text evidence="3">The sequence shown here is derived from an EMBL/GenBank/DDBJ whole genome shotgun (WGS) entry which is preliminary data.</text>
</comment>
<evidence type="ECO:0008006" key="5">
    <source>
        <dbReference type="Google" id="ProtNLM"/>
    </source>
</evidence>
<evidence type="ECO:0000256" key="1">
    <source>
        <dbReference type="SAM" id="MobiDB-lite"/>
    </source>
</evidence>
<gene>
    <name evidence="3" type="ORF">ACFSBI_11155</name>
</gene>
<dbReference type="Proteomes" id="UP001597347">
    <property type="component" value="Unassembled WGS sequence"/>
</dbReference>
<evidence type="ECO:0000313" key="3">
    <source>
        <dbReference type="EMBL" id="MFD1722108.1"/>
    </source>
</evidence>
<feature type="compositionally biased region" description="Low complexity" evidence="1">
    <location>
        <begin position="37"/>
        <end position="64"/>
    </location>
</feature>
<evidence type="ECO:0000256" key="2">
    <source>
        <dbReference type="SAM" id="SignalP"/>
    </source>
</evidence>
<accession>A0ABW4LFU6</accession>
<protein>
    <recommendedName>
        <fullName evidence="5">LigA protein</fullName>
    </recommendedName>
</protein>
<keyword evidence="4" id="KW-1185">Reference proteome</keyword>
<name>A0ABW4LFU6_9MICO</name>
<organism evidence="3 4">
    <name type="scientific">Amnibacterium endophyticum</name>
    <dbReference type="NCBI Taxonomy" id="2109337"/>
    <lineage>
        <taxon>Bacteria</taxon>
        <taxon>Bacillati</taxon>
        <taxon>Actinomycetota</taxon>
        <taxon>Actinomycetes</taxon>
        <taxon>Micrococcales</taxon>
        <taxon>Microbacteriaceae</taxon>
        <taxon>Amnibacterium</taxon>
    </lineage>
</organism>
<dbReference type="RefSeq" id="WP_377934915.1">
    <property type="nucleotide sequence ID" value="NZ_JBHUEA010000016.1"/>
</dbReference>
<feature type="chain" id="PRO_5046873148" description="LigA protein" evidence="2">
    <location>
        <begin position="32"/>
        <end position="393"/>
    </location>
</feature>
<keyword evidence="2" id="KW-0732">Signal</keyword>
<feature type="signal peptide" evidence="2">
    <location>
        <begin position="1"/>
        <end position="31"/>
    </location>
</feature>
<reference evidence="4" key="1">
    <citation type="journal article" date="2019" name="Int. J. Syst. Evol. Microbiol.">
        <title>The Global Catalogue of Microorganisms (GCM) 10K type strain sequencing project: providing services to taxonomists for standard genome sequencing and annotation.</title>
        <authorList>
            <consortium name="The Broad Institute Genomics Platform"/>
            <consortium name="The Broad Institute Genome Sequencing Center for Infectious Disease"/>
            <person name="Wu L."/>
            <person name="Ma J."/>
        </authorList>
    </citation>
    <scope>NUCLEOTIDE SEQUENCE [LARGE SCALE GENOMIC DNA]</scope>
    <source>
        <strain evidence="4">CGMCC 1.12471</strain>
    </source>
</reference>
<sequence length="393" mass="39463">MSGTFDSTKRSRWTGPAAAALALAVAGLVTGCSQGGTAPAAPQVTPASAASSTTPSATPSAAPASALTCDDLVPKQDVVKALAAGQPSDDWVVLRGGTGYDVIPGGLLTGVKALQGAGGLACSWVAGPPNSEAGPATLMVSILPDAADQWTGSMYGDAPTDQRRTFAGISAAATCGDPGCGATAAVGSSWVRVDLITGSREGGTSAFAKETDDQVFAGLKPAVESAFRTVQDASAAQLTFPAHLPANGKADCVNYLKKAALAPALDVQGTSIATDYQPDPKLSSLYAAAELRVGDSVCHIEDPDQQIPVEIATVTVGPDQAWAVDDVAKDPAQRGSLHRADLKGLVSGEQAVSSCGSSGNICTVLLTLGSDAIQIDNTPHAERLAEAILAAAR</sequence>
<proteinExistence type="predicted"/>